<dbReference type="OrthoDB" id="310708at2759"/>
<evidence type="ECO:0000313" key="5">
    <source>
        <dbReference type="EMBL" id="KRX10358.1"/>
    </source>
</evidence>
<sequence>MKIGQFINNSIKNYGHHQEFFKWVVDSPDQCRLYQPIEIKDALKNLYKNNESLGLYAQKDIKEKSDILMVSTQKCITGLELVGSDRMKSFEINNVVNKVASKYYENNLSQLHYTTNLLKIVVQLFVHQQDKGMQLYPYSSYLQTKQQYNPMYWDKKVLSGVYDSHLASLIASTKNHLENIYKDLQEEKLFGIDYQYFMQLMSIARSMNQNFIPEDPKNFDLNSVVIMCPLIDMVNHEFKPNCKIEGRYYQHESDSYVVLRSIRDIKQGEQLTINYGNFHNYDFLMRYGFASINNKFNEMPISLDFSDFLEYTGQSIPDFSLDKFIIHQNKINSDLLAILRIYFLTEEDLENNYEIASYLFSHFKNKISDKNEKLISEFMIHALQQEKIKCEKIKRNTLDINLLSKQNGELIDLQSLKDLDYISDVNYRHMLQICIEMELIIQSNIQFFSKKLQNLNM</sequence>
<comment type="caution">
    <text evidence="5">The sequence shown here is derived from an EMBL/GenBank/DDBJ whole genome shotgun (WGS) entry which is preliminary data.</text>
</comment>
<dbReference type="GO" id="GO:0032259">
    <property type="term" value="P:methylation"/>
    <property type="evidence" value="ECO:0007669"/>
    <property type="project" value="UniProtKB-KW"/>
</dbReference>
<dbReference type="Pfam" id="PF00856">
    <property type="entry name" value="SET"/>
    <property type="match status" value="1"/>
</dbReference>
<protein>
    <recommendedName>
        <fullName evidence="4">SET domain-containing protein</fullName>
    </recommendedName>
</protein>
<accession>A0A0V0R770</accession>
<dbReference type="PANTHER" id="PTHR13271">
    <property type="entry name" value="UNCHARACTERIZED PUTATIVE METHYLTRANSFERASE"/>
    <property type="match status" value="1"/>
</dbReference>
<dbReference type="InterPro" id="IPR046341">
    <property type="entry name" value="SET_dom_sf"/>
</dbReference>
<reference evidence="5 6" key="1">
    <citation type="journal article" date="2015" name="Sci. Rep.">
        <title>Genome of the facultative scuticociliatosis pathogen Pseudocohnilembus persalinus provides insight into its virulence through horizontal gene transfer.</title>
        <authorList>
            <person name="Xiong J."/>
            <person name="Wang G."/>
            <person name="Cheng J."/>
            <person name="Tian M."/>
            <person name="Pan X."/>
            <person name="Warren A."/>
            <person name="Jiang C."/>
            <person name="Yuan D."/>
            <person name="Miao W."/>
        </authorList>
    </citation>
    <scope>NUCLEOTIDE SEQUENCE [LARGE SCALE GENOMIC DNA]</scope>
    <source>
        <strain evidence="5">36N120E</strain>
    </source>
</reference>
<evidence type="ECO:0000256" key="1">
    <source>
        <dbReference type="ARBA" id="ARBA00022603"/>
    </source>
</evidence>
<dbReference type="CDD" id="cd10527">
    <property type="entry name" value="SET_LSMT"/>
    <property type="match status" value="1"/>
</dbReference>
<dbReference type="AlphaFoldDB" id="A0A0V0R770"/>
<evidence type="ECO:0000256" key="2">
    <source>
        <dbReference type="ARBA" id="ARBA00022679"/>
    </source>
</evidence>
<dbReference type="InterPro" id="IPR001214">
    <property type="entry name" value="SET_dom"/>
</dbReference>
<dbReference type="GO" id="GO:0005634">
    <property type="term" value="C:nucleus"/>
    <property type="evidence" value="ECO:0007669"/>
    <property type="project" value="TreeGrafter"/>
</dbReference>
<evidence type="ECO:0000256" key="3">
    <source>
        <dbReference type="ARBA" id="ARBA00022691"/>
    </source>
</evidence>
<organism evidence="5 6">
    <name type="scientific">Pseudocohnilembus persalinus</name>
    <name type="common">Ciliate</name>
    <dbReference type="NCBI Taxonomy" id="266149"/>
    <lineage>
        <taxon>Eukaryota</taxon>
        <taxon>Sar</taxon>
        <taxon>Alveolata</taxon>
        <taxon>Ciliophora</taxon>
        <taxon>Intramacronucleata</taxon>
        <taxon>Oligohymenophorea</taxon>
        <taxon>Scuticociliatia</taxon>
        <taxon>Philasterida</taxon>
        <taxon>Pseudocohnilembidae</taxon>
        <taxon>Pseudocohnilembus</taxon>
    </lineage>
</organism>
<dbReference type="SUPFAM" id="SSF82199">
    <property type="entry name" value="SET domain"/>
    <property type="match status" value="1"/>
</dbReference>
<keyword evidence="6" id="KW-1185">Reference proteome</keyword>
<dbReference type="Gene3D" id="3.90.1420.10">
    <property type="entry name" value="Rubisco LSMT, substrate-binding domain"/>
    <property type="match status" value="1"/>
</dbReference>
<keyword evidence="3" id="KW-0949">S-adenosyl-L-methionine</keyword>
<dbReference type="Proteomes" id="UP000054937">
    <property type="component" value="Unassembled WGS sequence"/>
</dbReference>
<proteinExistence type="predicted"/>
<dbReference type="PANTHER" id="PTHR13271:SF156">
    <property type="entry name" value="SET DOMAIN-CONTAINING PROTEIN"/>
    <property type="match status" value="1"/>
</dbReference>
<name>A0A0V0R770_PSEPJ</name>
<keyword evidence="2" id="KW-0808">Transferase</keyword>
<gene>
    <name evidence="5" type="ORF">PPERSA_00838</name>
</gene>
<dbReference type="InterPro" id="IPR050600">
    <property type="entry name" value="SETD3_SETD6_MTase"/>
</dbReference>
<dbReference type="GO" id="GO:0016279">
    <property type="term" value="F:protein-lysine N-methyltransferase activity"/>
    <property type="evidence" value="ECO:0007669"/>
    <property type="project" value="TreeGrafter"/>
</dbReference>
<evidence type="ECO:0000313" key="6">
    <source>
        <dbReference type="Proteomes" id="UP000054937"/>
    </source>
</evidence>
<dbReference type="PROSITE" id="PS50280">
    <property type="entry name" value="SET"/>
    <property type="match status" value="1"/>
</dbReference>
<evidence type="ECO:0000259" key="4">
    <source>
        <dbReference type="PROSITE" id="PS50280"/>
    </source>
</evidence>
<keyword evidence="1" id="KW-0489">Methyltransferase</keyword>
<dbReference type="Gene3D" id="3.90.1410.10">
    <property type="entry name" value="set domain protein methyltransferase, domain 1"/>
    <property type="match status" value="1"/>
</dbReference>
<feature type="domain" description="SET" evidence="4">
    <location>
        <begin position="35"/>
        <end position="276"/>
    </location>
</feature>
<dbReference type="OMA" id="YQHETES"/>
<dbReference type="EMBL" id="LDAU01000029">
    <property type="protein sequence ID" value="KRX10358.1"/>
    <property type="molecule type" value="Genomic_DNA"/>
</dbReference>
<dbReference type="InParanoid" id="A0A0V0R770"/>
<dbReference type="InterPro" id="IPR036464">
    <property type="entry name" value="Rubisco_LSMT_subst-bd_sf"/>
</dbReference>